<accession>A0ABS8GZT9</accession>
<protein>
    <submittedName>
        <fullName evidence="1">Head-tail connector protein</fullName>
    </submittedName>
</protein>
<proteinExistence type="predicted"/>
<dbReference type="Proteomes" id="UP001198830">
    <property type="component" value="Unassembled WGS sequence"/>
</dbReference>
<dbReference type="InterPro" id="IPR011738">
    <property type="entry name" value="Phage_CHP"/>
</dbReference>
<dbReference type="Gene3D" id="1.10.3230.30">
    <property type="entry name" value="Phage gp6-like head-tail connector protein"/>
    <property type="match status" value="1"/>
</dbReference>
<dbReference type="CDD" id="cd08054">
    <property type="entry name" value="gp6"/>
    <property type="match status" value="1"/>
</dbReference>
<sequence>MLAQQESGALAAPLAELKAYLRIAHDDEDAVLAGLLRGASALCEQFVGQWLIARDARETVAGGGGWQRLSARPVLAVSQVRAVEADGTSMALPVEAYAIDIDAAGDGWMRSTRPGDGRALAVDYRAGMAAEMNGLPEALRQGIIRLAADHYLARGSEDAAPPAVVSALWRPYRRMRLA</sequence>
<dbReference type="InterPro" id="IPR006450">
    <property type="entry name" value="Phage_HK97_gp6-like"/>
</dbReference>
<dbReference type="EMBL" id="JAJGNP010000002">
    <property type="protein sequence ID" value="MCC4231724.1"/>
    <property type="molecule type" value="Genomic_DNA"/>
</dbReference>
<evidence type="ECO:0000313" key="2">
    <source>
        <dbReference type="Proteomes" id="UP001198830"/>
    </source>
</evidence>
<dbReference type="NCBIfam" id="TIGR02215">
    <property type="entry name" value="phage_chp_gp8"/>
    <property type="match status" value="1"/>
</dbReference>
<dbReference type="NCBIfam" id="TIGR01560">
    <property type="entry name" value="put_DNA_pack"/>
    <property type="match status" value="1"/>
</dbReference>
<dbReference type="RefSeq" id="WP_228226202.1">
    <property type="nucleotide sequence ID" value="NZ_JAJGNP010000002.1"/>
</dbReference>
<comment type="caution">
    <text evidence="1">The sequence shown here is derived from an EMBL/GenBank/DDBJ whole genome shotgun (WGS) entry which is preliminary data.</text>
</comment>
<reference evidence="1 2" key="1">
    <citation type="submission" date="2021-10" db="EMBL/GenBank/DDBJ databases">
        <title>The diversity and Nitrogen Metabolism of Culturable Nitrate-Utilizing Bacteria Within the Oxygen Minimum Zone of the Changjiang (Yangtze River)Estuary.</title>
        <authorList>
            <person name="Zhang D."/>
            <person name="Zheng J."/>
            <person name="Liu S."/>
            <person name="He W."/>
        </authorList>
    </citation>
    <scope>NUCLEOTIDE SEQUENCE [LARGE SCALE GENOMIC DNA]</scope>
    <source>
        <strain evidence="1 2">FXH275-2</strain>
    </source>
</reference>
<evidence type="ECO:0000313" key="1">
    <source>
        <dbReference type="EMBL" id="MCC4231724.1"/>
    </source>
</evidence>
<keyword evidence="2" id="KW-1185">Reference proteome</keyword>
<name>A0ABS8GZT9_9SPHN</name>
<organism evidence="1 2">
    <name type="scientific">Sphingobium soli</name>
    <dbReference type="NCBI Taxonomy" id="1591116"/>
    <lineage>
        <taxon>Bacteria</taxon>
        <taxon>Pseudomonadati</taxon>
        <taxon>Pseudomonadota</taxon>
        <taxon>Alphaproteobacteria</taxon>
        <taxon>Sphingomonadales</taxon>
        <taxon>Sphingomonadaceae</taxon>
        <taxon>Sphingobium</taxon>
    </lineage>
</organism>
<gene>
    <name evidence="1" type="ORF">LL253_03350</name>
</gene>